<keyword evidence="2" id="KW-1185">Reference proteome</keyword>
<name>A0ACC2HUS9_9PLEO</name>
<reference evidence="1" key="1">
    <citation type="submission" date="2022-11" db="EMBL/GenBank/DDBJ databases">
        <title>Genome Sequence of Boeremia exigua.</title>
        <authorList>
            <person name="Buettner E."/>
        </authorList>
    </citation>
    <scope>NUCLEOTIDE SEQUENCE</scope>
    <source>
        <strain evidence="1">CU02</strain>
    </source>
</reference>
<comment type="caution">
    <text evidence="1">The sequence shown here is derived from an EMBL/GenBank/DDBJ whole genome shotgun (WGS) entry which is preliminary data.</text>
</comment>
<proteinExistence type="predicted"/>
<dbReference type="EMBL" id="JAPHNI010001143">
    <property type="protein sequence ID" value="KAJ8106528.1"/>
    <property type="molecule type" value="Genomic_DNA"/>
</dbReference>
<evidence type="ECO:0000313" key="1">
    <source>
        <dbReference type="EMBL" id="KAJ8106528.1"/>
    </source>
</evidence>
<organism evidence="1 2">
    <name type="scientific">Boeremia exigua</name>
    <dbReference type="NCBI Taxonomy" id="749465"/>
    <lineage>
        <taxon>Eukaryota</taxon>
        <taxon>Fungi</taxon>
        <taxon>Dikarya</taxon>
        <taxon>Ascomycota</taxon>
        <taxon>Pezizomycotina</taxon>
        <taxon>Dothideomycetes</taxon>
        <taxon>Pleosporomycetidae</taxon>
        <taxon>Pleosporales</taxon>
        <taxon>Pleosporineae</taxon>
        <taxon>Didymellaceae</taxon>
        <taxon>Boeremia</taxon>
    </lineage>
</organism>
<sequence>MQLTNVLALVALAAVGVVAAPATTPPKNNNQVVSHSPENIRPGACDESSFVTFPQNKCSGTRYCCTTVNGQTTCNGSATQCNTISICCNNSGNNANGGTSTAVSELLCFLRLLALDKKTWA</sequence>
<dbReference type="Proteomes" id="UP001153331">
    <property type="component" value="Unassembled WGS sequence"/>
</dbReference>
<protein>
    <submittedName>
        <fullName evidence="1">Uncharacterized protein</fullName>
    </submittedName>
</protein>
<evidence type="ECO:0000313" key="2">
    <source>
        <dbReference type="Proteomes" id="UP001153331"/>
    </source>
</evidence>
<gene>
    <name evidence="1" type="ORF">OPT61_g9471</name>
</gene>
<accession>A0ACC2HUS9</accession>